<evidence type="ECO:0000256" key="2">
    <source>
        <dbReference type="ARBA" id="ARBA00009283"/>
    </source>
</evidence>
<feature type="compositionally biased region" description="Polar residues" evidence="9">
    <location>
        <begin position="219"/>
        <end position="231"/>
    </location>
</feature>
<protein>
    <recommendedName>
        <fullName evidence="5">guanosine-diphosphatase</fullName>
        <ecNumber evidence="5">3.6.1.42</ecNumber>
    </recommendedName>
</protein>
<dbReference type="Gene3D" id="3.30.420.40">
    <property type="match status" value="1"/>
</dbReference>
<feature type="active site" description="Proton acceptor" evidence="6">
    <location>
        <position position="379"/>
    </location>
</feature>
<dbReference type="PANTHER" id="PTHR11782">
    <property type="entry name" value="ADENOSINE/GUANOSINE DIPHOSPHATASE"/>
    <property type="match status" value="1"/>
</dbReference>
<dbReference type="CDD" id="cd24040">
    <property type="entry name" value="ASKHA_NBD_GDA1"/>
    <property type="match status" value="1"/>
</dbReference>
<evidence type="ECO:0000256" key="10">
    <source>
        <dbReference type="SAM" id="Phobius"/>
    </source>
</evidence>
<dbReference type="KEGG" id="tasa:A1Q1_07993"/>
<dbReference type="GO" id="GO:0045134">
    <property type="term" value="F:UDP phosphatase activity"/>
    <property type="evidence" value="ECO:0007669"/>
    <property type="project" value="TreeGrafter"/>
</dbReference>
<dbReference type="GO" id="GO:0009134">
    <property type="term" value="P:nucleoside diphosphate catabolic process"/>
    <property type="evidence" value="ECO:0007669"/>
    <property type="project" value="TreeGrafter"/>
</dbReference>
<dbReference type="InterPro" id="IPR000407">
    <property type="entry name" value="GDA1_CD39_NTPase"/>
</dbReference>
<dbReference type="GO" id="GO:0004382">
    <property type="term" value="F:GDP phosphatase activity"/>
    <property type="evidence" value="ECO:0007669"/>
    <property type="project" value="UniProtKB-EC"/>
</dbReference>
<feature type="compositionally biased region" description="Polar residues" evidence="9">
    <location>
        <begin position="121"/>
        <end position="132"/>
    </location>
</feature>
<dbReference type="GO" id="GO:0006487">
    <property type="term" value="P:protein N-linked glycosylation"/>
    <property type="evidence" value="ECO:0007669"/>
    <property type="project" value="TreeGrafter"/>
</dbReference>
<dbReference type="GO" id="GO:0005524">
    <property type="term" value="F:ATP binding"/>
    <property type="evidence" value="ECO:0007669"/>
    <property type="project" value="UniProtKB-KW"/>
</dbReference>
<feature type="region of interest" description="Disordered" evidence="9">
    <location>
        <begin position="145"/>
        <end position="246"/>
    </location>
</feature>
<evidence type="ECO:0000313" key="12">
    <source>
        <dbReference type="Proteomes" id="UP000002748"/>
    </source>
</evidence>
<keyword evidence="10" id="KW-1133">Transmembrane helix</keyword>
<dbReference type="PROSITE" id="PS01238">
    <property type="entry name" value="GDA1_CD39_NTPASE"/>
    <property type="match status" value="1"/>
</dbReference>
<evidence type="ECO:0000256" key="7">
    <source>
        <dbReference type="PIRSR" id="PIRSR600407-2"/>
    </source>
</evidence>
<feature type="transmembrane region" description="Helical" evidence="10">
    <location>
        <begin position="93"/>
        <end position="111"/>
    </location>
</feature>
<organism evidence="11 12">
    <name type="scientific">Trichosporon asahii var. asahii (strain ATCC 90039 / CBS 2479 / JCM 2466 / KCTC 7840 / NBRC 103889/ NCYC 2677 / UAMH 7654)</name>
    <name type="common">Yeast</name>
    <dbReference type="NCBI Taxonomy" id="1186058"/>
    <lineage>
        <taxon>Eukaryota</taxon>
        <taxon>Fungi</taxon>
        <taxon>Dikarya</taxon>
        <taxon>Basidiomycota</taxon>
        <taxon>Agaricomycotina</taxon>
        <taxon>Tremellomycetes</taxon>
        <taxon>Trichosporonales</taxon>
        <taxon>Trichosporonaceae</taxon>
        <taxon>Trichosporon</taxon>
    </lineage>
</organism>
<feature type="binding site" evidence="7">
    <location>
        <begin position="411"/>
        <end position="415"/>
    </location>
    <ligand>
        <name>ATP</name>
        <dbReference type="ChEBI" id="CHEBI:30616"/>
    </ligand>
</feature>
<feature type="compositionally biased region" description="Low complexity" evidence="9">
    <location>
        <begin position="1"/>
        <end position="21"/>
    </location>
</feature>
<dbReference type="GO" id="GO:0017111">
    <property type="term" value="F:ribonucleoside triphosphate phosphatase activity"/>
    <property type="evidence" value="ECO:0007669"/>
    <property type="project" value="TreeGrafter"/>
</dbReference>
<evidence type="ECO:0000256" key="6">
    <source>
        <dbReference type="PIRSR" id="PIRSR600407-1"/>
    </source>
</evidence>
<evidence type="ECO:0000256" key="3">
    <source>
        <dbReference type="ARBA" id="ARBA00022801"/>
    </source>
</evidence>
<keyword evidence="10" id="KW-0812">Transmembrane</keyword>
<feature type="region of interest" description="Disordered" evidence="9">
    <location>
        <begin position="121"/>
        <end position="140"/>
    </location>
</feature>
<comment type="similarity">
    <text evidence="2 8">Belongs to the GDA1/CD39 NTPase family.</text>
</comment>
<dbReference type="GO" id="GO:0000139">
    <property type="term" value="C:Golgi membrane"/>
    <property type="evidence" value="ECO:0007669"/>
    <property type="project" value="UniProtKB-SubCell"/>
</dbReference>
<dbReference type="Proteomes" id="UP000002748">
    <property type="component" value="Unassembled WGS sequence"/>
</dbReference>
<keyword evidence="7" id="KW-0067">ATP-binding</keyword>
<evidence type="ECO:0000313" key="11">
    <source>
        <dbReference type="EMBL" id="EJT50843.1"/>
    </source>
</evidence>
<evidence type="ECO:0000256" key="4">
    <source>
        <dbReference type="ARBA" id="ARBA00037742"/>
    </source>
</evidence>
<keyword evidence="3 8" id="KW-0378">Hydrolase</keyword>
<dbReference type="AlphaFoldDB" id="J5R5R6"/>
<evidence type="ECO:0000256" key="1">
    <source>
        <dbReference type="ARBA" id="ARBA00004323"/>
    </source>
</evidence>
<dbReference type="VEuPathDB" id="FungiDB:A1Q1_07993"/>
<dbReference type="EC" id="3.6.1.42" evidence="5"/>
<reference evidence="11 12" key="1">
    <citation type="journal article" date="2012" name="Eukaryot. Cell">
        <title>Draft genome sequence of CBS 2479, the standard type strain of Trichosporon asahii.</title>
        <authorList>
            <person name="Yang R.Y."/>
            <person name="Li H.T."/>
            <person name="Zhu H."/>
            <person name="Zhou G.P."/>
            <person name="Wang M."/>
            <person name="Wang L."/>
        </authorList>
    </citation>
    <scope>NUCLEOTIDE SEQUENCE [LARGE SCALE GENOMIC DNA]</scope>
    <source>
        <strain evidence="12">ATCC 90039 / CBS 2479 / JCM 2466 / KCTC 7840 / NCYC 2677 / UAMH 7654</strain>
    </source>
</reference>
<dbReference type="Pfam" id="PF01150">
    <property type="entry name" value="GDA1_CD39"/>
    <property type="match status" value="1"/>
</dbReference>
<evidence type="ECO:0000256" key="9">
    <source>
        <dbReference type="SAM" id="MobiDB-lite"/>
    </source>
</evidence>
<keyword evidence="10" id="KW-0472">Membrane</keyword>
<evidence type="ECO:0000256" key="8">
    <source>
        <dbReference type="RuleBase" id="RU003833"/>
    </source>
</evidence>
<evidence type="ECO:0000256" key="5">
    <source>
        <dbReference type="ARBA" id="ARBA00038903"/>
    </source>
</evidence>
<comment type="function">
    <text evidence="4">After transfer of sugars to endogenous macromolecular acceptors, the enzyme converts nucleoside diphosphates to nucleoside monophosphates which in turn exit the Golgi lumen in a coupled antiporter reaction, allowing entry of additional nucleotide sugar from the cytosol.</text>
</comment>
<dbReference type="EMBL" id="ALBS01000086">
    <property type="protein sequence ID" value="EJT50843.1"/>
    <property type="molecule type" value="Genomic_DNA"/>
</dbReference>
<feature type="region of interest" description="Disordered" evidence="9">
    <location>
        <begin position="1"/>
        <end position="64"/>
    </location>
</feature>
<dbReference type="GeneID" id="25991505"/>
<comment type="subcellular location">
    <subcellularLocation>
        <location evidence="1">Golgi apparatus membrane</location>
        <topology evidence="1">Single-pass type II membrane protein</topology>
    </subcellularLocation>
</comment>
<gene>
    <name evidence="11" type="ORF">A1Q1_07993</name>
</gene>
<accession>J5R5R6</accession>
<name>J5R5R6_TRIAS</name>
<feature type="compositionally biased region" description="Basic and acidic residues" evidence="9">
    <location>
        <begin position="182"/>
        <end position="197"/>
    </location>
</feature>
<sequence>MTLASSGPSRSPSPSLSSTPSQTDTDGPPPPHGIDLASLRRRVRAASFSSSNSPPSPKAAKDDMFNRNRYQQLPTNNNGQRRRAGGLTAWKRYALLAVAGAFIVFTAFALFTPGGNNSVGYEETPQTYTPNLDDTKVAQPDQGDYYEQDEYKSPPLLPIDSENKEDEHKDETMNILPVGDLDPTKQKGDAAEHDKVPTQDNGEVPKPVGGEEDLEDDSGVSNVGFNHPTSFETDKDPRTSTYCTKPYDPSKPIVQYVLTIDAGSTGSRIHVYKFHNCEEMPQLEYETFKMLNPGLSAFKSDPQAAAHSLDPLMEEAKRVIPEDMWGCSPVEVKATAGLRRLGTKEADAILAAVRSHLEKDYKFPVGGDDAVEIMDGSKEGVYAWITANYLLKNIGEGTKSKETLAVMDLGGASTQIVFEPQFATPDEHMIDGDHKYELSFGGKNYSLYQHSYLNYGLMQARRSVHNLVAFTWSFSQSTLDWDKLSEKHEIANPCLSHSTSRLVTLDPPGRSPVNVTMHGSNGDYDACNRLVELVMAKDAVCEVKPCSFNGVYQPALIDTFPRGKFLALSYFYDRIVPLLSGSTEGGKITLGELKKMAQDVCAGPESWKKRWGSDEKAMAELEDRPETCLDLTFMHGLLGLGYELHEERELLLEKKLSGVELGWALGAGLALVEKAELKCLA</sequence>
<dbReference type="PANTHER" id="PTHR11782:SF83">
    <property type="entry name" value="GUANOSINE-DIPHOSPHATASE"/>
    <property type="match status" value="1"/>
</dbReference>
<dbReference type="Gene3D" id="3.30.420.150">
    <property type="entry name" value="Exopolyphosphatase. Domain 2"/>
    <property type="match status" value="1"/>
</dbReference>
<feature type="compositionally biased region" description="Basic and acidic residues" evidence="9">
    <location>
        <begin position="161"/>
        <end position="172"/>
    </location>
</feature>
<dbReference type="RefSeq" id="XP_014181654.1">
    <property type="nucleotide sequence ID" value="XM_014326179.1"/>
</dbReference>
<dbReference type="OrthoDB" id="6372431at2759"/>
<keyword evidence="7" id="KW-0547">Nucleotide-binding</keyword>
<comment type="caution">
    <text evidence="11">The sequence shown here is derived from an EMBL/GenBank/DDBJ whole genome shotgun (WGS) entry which is preliminary data.</text>
</comment>
<proteinExistence type="inferred from homology"/>
<dbReference type="HOGENOM" id="CLU_010246_4_2_1"/>